<evidence type="ECO:0000313" key="1">
    <source>
        <dbReference type="EMBL" id="GHA35869.1"/>
    </source>
</evidence>
<comment type="caution">
    <text evidence="1">The sequence shown here is derived from an EMBL/GenBank/DDBJ whole genome shotgun (WGS) entry which is preliminary data.</text>
</comment>
<protein>
    <recommendedName>
        <fullName evidence="3">DUF1440 domain-containing protein</fullName>
    </recommendedName>
</protein>
<reference evidence="1" key="2">
    <citation type="submission" date="2020-09" db="EMBL/GenBank/DDBJ databases">
        <authorList>
            <person name="Sun Q."/>
            <person name="Kim S."/>
        </authorList>
    </citation>
    <scope>NUCLEOTIDE SEQUENCE</scope>
    <source>
        <strain evidence="1">KCTC 12719</strain>
    </source>
</reference>
<proteinExistence type="predicted"/>
<dbReference type="RefSeq" id="WP_189604273.1">
    <property type="nucleotide sequence ID" value="NZ_BMXB01000005.1"/>
</dbReference>
<dbReference type="Proteomes" id="UP000610456">
    <property type="component" value="Unassembled WGS sequence"/>
</dbReference>
<dbReference type="EMBL" id="BMXB01000005">
    <property type="protein sequence ID" value="GHA35869.1"/>
    <property type="molecule type" value="Genomic_DNA"/>
</dbReference>
<dbReference type="Pfam" id="PF07274">
    <property type="entry name" value="DUF1440"/>
    <property type="match status" value="1"/>
</dbReference>
<organism evidence="1 2">
    <name type="scientific">Salinimicrobium marinum</name>
    <dbReference type="NCBI Taxonomy" id="680283"/>
    <lineage>
        <taxon>Bacteria</taxon>
        <taxon>Pseudomonadati</taxon>
        <taxon>Bacteroidota</taxon>
        <taxon>Flavobacteriia</taxon>
        <taxon>Flavobacteriales</taxon>
        <taxon>Flavobacteriaceae</taxon>
        <taxon>Salinimicrobium</taxon>
    </lineage>
</organism>
<reference evidence="1" key="1">
    <citation type="journal article" date="2014" name="Int. J. Syst. Evol. Microbiol.">
        <title>Complete genome sequence of Corynebacterium casei LMG S-19264T (=DSM 44701T), isolated from a smear-ripened cheese.</title>
        <authorList>
            <consortium name="US DOE Joint Genome Institute (JGI-PGF)"/>
            <person name="Walter F."/>
            <person name="Albersmeier A."/>
            <person name="Kalinowski J."/>
            <person name="Ruckert C."/>
        </authorList>
    </citation>
    <scope>NUCLEOTIDE SEQUENCE</scope>
    <source>
        <strain evidence="1">KCTC 12719</strain>
    </source>
</reference>
<dbReference type="InterPro" id="IPR009898">
    <property type="entry name" value="DUF1440"/>
</dbReference>
<gene>
    <name evidence="1" type="ORF">GCM10007103_16640</name>
</gene>
<keyword evidence="2" id="KW-1185">Reference proteome</keyword>
<name>A0A918SDP8_9FLAO</name>
<evidence type="ECO:0000313" key="2">
    <source>
        <dbReference type="Proteomes" id="UP000610456"/>
    </source>
</evidence>
<evidence type="ECO:0008006" key="3">
    <source>
        <dbReference type="Google" id="ProtNLM"/>
    </source>
</evidence>
<dbReference type="AlphaFoldDB" id="A0A918SDP8"/>
<sequence length="160" mass="16984">MENKGNIARGIISGFLGGLVGSMVKSAAEQFLEVREIDEEAAQMTVIDDLSEKITGNQLSGVSEQIAEQFADIPLGASVGAAYGYGKKDNDEINIIDGVILGATTWASTHETSLPMAGIEKGPEDVPITTQLQELAAHLIFGVTTEVVRGLISQNIKKLR</sequence>
<accession>A0A918SDP8</accession>